<comment type="caution">
    <text evidence="2">The sequence shown here is derived from an EMBL/GenBank/DDBJ whole genome shotgun (WGS) entry which is preliminary data.</text>
</comment>
<sequence length="1766" mass="190964">MYRARSCGVVATSAAVPRVLTALDTVARSYTPIYAPDPATDHLGALRSADECRTLWAPHIPVPSLTRAIELWLRFGNDPVVHTAASPASAERAEGDAAPSSTSPFAYVEDYMGSNMVTGAPEHVKESAELWSEYFEKKYVRRMRQSRRTSKQYVGVLGADGRGRGAGESGGGSPSSSLASVLLDEADHPNTKWEADTFFCEVAYLSERHLKTRVTNHLQLEKLLWGGTAKPDAFVQFFEAFQQQTITRIPLPVPSIWVYESTEAKKKWAERYLPACSAAHEFFQEKLRPHAADAPAQAKLLADIAAAYHQVHAILLERRARQVQAGVYPSTWTGRGAAATATEEAWAANEVEKEQRRIDEGIYDPEDLLDTTAEWAAEHAKIQAILEQPLTSTGSNGETSYGFSLQDFWLHTERREALETVHVLESESLARVAAAARRRLYSETPLPDVFAGLEESVAKARLDLRAAVLKPHFNGVWCRMHYVKFGAASLVQHTHTASRQLLFHYAASTQVVAATAEMYYSTKPLSSQLDYASPYTFRRSLARHCSHYGVEMAHAAQQPLLLSAAHLAKAEGVIGRVVRQAAAPFGARRRARYSAAQLNNQRLLNPVKSVQVTAPAPELLAAGADLLTILREEKTPKTKAAGEALKVWPLGSRQTVSYDWTSPALDKLRLLRLTDGPLTAEQAVQRDQLRQAGRLEISLWRRCTAEERQKVRARMQKEAIDVQALVSETPALQEVSAYASHLYRKLTREQEQEQSHSDAASTPQAWDEASGEWVFAVMLDDNVPLSETQSTEVFLPYVDAAGRRLPNGEYRVVVRAVDRELNPTEHPTLMSDAASSPFSVVDALPQLYAQYTQHQHPADKATGAPTEAPLEGDMAGKDLMPFCAFLREAGLHISLSAEFAMGQSLDKQGNVSVAEVAAALRGTEYHRSQCEHGITDAQRTIEPQCRLHWSLYHPGATEQEWAAARRRVLRRAMAEERDWWLPDPMLEVTDVRTDSAGAASFSFGAYPAVARYGTELCTVLPAHGSNHMEYAVLPPPPGVKATARGTGAQVHAECTVDGTGALASLHYGAPISAADVTVEDALKAAMEAIQVAQMRHNTLSMVKLCAFEKQAQTMLFCGIQGFEFGGKHGRTYAYALDRAKREMAATAEAGQVASLQAADAERLRLSDQEQTSAAVDRFASQTNPEQRLTRFVPRSTMSGYSMEDRRHHLRKMPSLQEYWQSGFRGLHIEECISNVFADFAPYASADQQRIVVSRQTPAPGRPVAWSSDAAAMRHPHAGSLAFSTTGHMQMEAAVRVDIPVRSSTSGRTGPTTGTERAVAEVTALSALSPTRESVYGAIGQRRADGSTDKATSAAAKTAAAAVVTHPVAKPAPSYLRFSDFTRPLTMAASEATADSTNTAGAPAPWGQLELDMSLPNWSASRQSIGARAGPAALRVNRALSAVAASAARSPTNSTSLSEDDVAGTAGGGAGHRYQYTLDAAVCVPFGGSGADASRAARRMLDGKPVVVLPTAPWALTCGMQLPLALGDTLVGISLQNDRASSVTTPLPGVEWIMTAPAATPSDASSLPVDPLVSAADEARYAACVPSLLYPSHSISSSGSGDAASPSSAAATPAYVAIPSITVRLLLVQTLASHTLVRRDASDLSASQLDMSGSGYGASTNGSRIASSYDWRQLPTLLGVNVGFDRDRLRMSAASILHNGEIDLEAAAVLDVTPWMPRMPTLLKLGYNNAGRLAAGITSLFYETVTATLGMHMARGEQARFGIEVSF</sequence>
<dbReference type="VEuPathDB" id="TriTrypDB:LdBPK_220810.1"/>
<dbReference type="VEuPathDB" id="TriTrypDB:LdCL_220015600"/>
<evidence type="ECO:0000313" key="3">
    <source>
        <dbReference type="Proteomes" id="UP000318821"/>
    </source>
</evidence>
<feature type="region of interest" description="Disordered" evidence="1">
    <location>
        <begin position="157"/>
        <end position="178"/>
    </location>
</feature>
<name>A0A504Y1U0_LEIDO</name>
<dbReference type="EMBL" id="RHLD01000030">
    <property type="protein sequence ID" value="TPP54055.1"/>
    <property type="molecule type" value="Genomic_DNA"/>
</dbReference>
<feature type="compositionally biased region" description="Gly residues" evidence="1">
    <location>
        <begin position="158"/>
        <end position="173"/>
    </location>
</feature>
<dbReference type="VEuPathDB" id="TriTrypDB:LDHU3_22.1330"/>
<evidence type="ECO:0000256" key="1">
    <source>
        <dbReference type="SAM" id="MobiDB-lite"/>
    </source>
</evidence>
<evidence type="ECO:0000313" key="2">
    <source>
        <dbReference type="EMBL" id="TPP54055.1"/>
    </source>
</evidence>
<dbReference type="VEuPathDB" id="TriTrypDB:LdBPK_220820.1"/>
<accession>A0A504Y1U0</accession>
<dbReference type="VEuPathDB" id="TriTrypDB:LdCL_220015500"/>
<reference evidence="3" key="1">
    <citation type="submission" date="2019-02" db="EMBL/GenBank/DDBJ databases">
        <title>FDA dAtabase for Regulatory Grade micrObial Sequences (FDA-ARGOS): Supporting development and validation of Infectious Disease Dx tests.</title>
        <authorList>
            <person name="Duncan R."/>
            <person name="Fisher C."/>
            <person name="Tallon L."/>
            <person name="Sadzewicz L."/>
            <person name="Sengamalay N."/>
            <person name="Ott S."/>
            <person name="Godinez A."/>
            <person name="Nagaraj S."/>
            <person name="Vavikolanu K."/>
            <person name="Vyas G."/>
            <person name="Nadendla S."/>
            <person name="Aluvathingal J."/>
            <person name="Sichtig H."/>
        </authorList>
    </citation>
    <scope>NUCLEOTIDE SEQUENCE [LARGE SCALE GENOMIC DNA]</scope>
    <source>
        <strain evidence="3">FDAARGOS_360</strain>
    </source>
</reference>
<proteinExistence type="predicted"/>
<gene>
    <name evidence="2" type="ORF">CGC20_16335</name>
</gene>
<dbReference type="Proteomes" id="UP000318821">
    <property type="component" value="Unassembled WGS sequence"/>
</dbReference>
<protein>
    <submittedName>
        <fullName evidence="2">Uncharacterized protein</fullName>
    </submittedName>
</protein>
<dbReference type="VEuPathDB" id="TriTrypDB:LDHU3_22.1320"/>
<organism evidence="2 3">
    <name type="scientific">Leishmania donovani</name>
    <dbReference type="NCBI Taxonomy" id="5661"/>
    <lineage>
        <taxon>Eukaryota</taxon>
        <taxon>Discoba</taxon>
        <taxon>Euglenozoa</taxon>
        <taxon>Kinetoplastea</taxon>
        <taxon>Metakinetoplastina</taxon>
        <taxon>Trypanosomatida</taxon>
        <taxon>Trypanosomatidae</taxon>
        <taxon>Leishmaniinae</taxon>
        <taxon>Leishmania</taxon>
    </lineage>
</organism>